<comment type="similarity">
    <text evidence="1">Belongs to the proline racemase family.</text>
</comment>
<keyword evidence="4" id="KW-1185">Reference proteome</keyword>
<dbReference type="InterPro" id="IPR008794">
    <property type="entry name" value="Pro_racemase_fam"/>
</dbReference>
<dbReference type="Gene3D" id="3.10.310.10">
    <property type="entry name" value="Diaminopimelate Epimerase, Chain A, domain 1"/>
    <property type="match status" value="2"/>
</dbReference>
<evidence type="ECO:0000256" key="1">
    <source>
        <dbReference type="ARBA" id="ARBA00007529"/>
    </source>
</evidence>
<evidence type="ECO:0000313" key="4">
    <source>
        <dbReference type="Proteomes" id="UP000270216"/>
    </source>
</evidence>
<accession>A0A0B5FDZ5</accession>
<proteinExistence type="inferred from homology"/>
<dbReference type="PANTHER" id="PTHR33442">
    <property type="entry name" value="TRANS-3-HYDROXY-L-PROLINE DEHYDRATASE"/>
    <property type="match status" value="1"/>
</dbReference>
<dbReference type="Proteomes" id="UP000364291">
    <property type="component" value="Unassembled WGS sequence"/>
</dbReference>
<dbReference type="Pfam" id="PF05544">
    <property type="entry name" value="Pro_racemase"/>
    <property type="match status" value="1"/>
</dbReference>
<evidence type="ECO:0000313" key="2">
    <source>
        <dbReference type="EMBL" id="RSK76049.1"/>
    </source>
</evidence>
<gene>
    <name evidence="2" type="ORF">EJE83_22045</name>
    <name evidence="3" type="ORF">PAP18089_04917</name>
</gene>
<dbReference type="Proteomes" id="UP000270216">
    <property type="component" value="Unassembled WGS sequence"/>
</dbReference>
<protein>
    <submittedName>
        <fullName evidence="3">Proline racemase</fullName>
    </submittedName>
</protein>
<evidence type="ECO:0000313" key="5">
    <source>
        <dbReference type="Proteomes" id="UP000364291"/>
    </source>
</evidence>
<dbReference type="KEGG" id="papi:SG18_13755"/>
<evidence type="ECO:0000313" key="3">
    <source>
        <dbReference type="EMBL" id="VVG73907.1"/>
    </source>
</evidence>
<dbReference type="PANTHER" id="PTHR33442:SF5">
    <property type="entry name" value="BIFUNCTIONAL TRANS-3-HYDROXY-L-PROLINE DEHYDRATASE_2-EPIMERASE"/>
    <property type="match status" value="1"/>
</dbReference>
<reference evidence="3 5" key="2">
    <citation type="submission" date="2019-08" db="EMBL/GenBank/DDBJ databases">
        <authorList>
            <person name="Peeters C."/>
        </authorList>
    </citation>
    <scope>NUCLEOTIDE SEQUENCE [LARGE SCALE GENOMIC DNA]</scope>
    <source>
        <strain evidence="3 5">LMG 18089</strain>
    </source>
</reference>
<sequence length="337" mass="36782">MRKQDAFDVIYTHTEGEPLCIIHSGIPYPAGSTILEKRAFLEANYDWLRMALMREPRGHRDMFGVFLTPPSSQAFDAGLIYIDGTEYSHMCGHGTIAVAMAMVAHGFVPRGPNGITRIRFETTAGLVVAEVATEGDEVLWTRFENVPAYVAAQDVPVHLPGYGDLKADIVWGGNYFGIVDLNGCNLRISPENGSELSRLGVSVRDQINAKMRIQHPTQAHVNNLNYVTFWHSPTIEGAFYKNVHVFSAGQLDRSPGGTGTSAMMAMFEARGQLKMNQPILTEGLLGSGTFEGCLLGEVDLNGTRAVRPTVKGTASVLGTARWIIDRKDPVGAGFLVR</sequence>
<reference evidence="2 4" key="1">
    <citation type="submission" date="2018-12" db="EMBL/GenBank/DDBJ databases">
        <title>Whole genome sequence of a Pandoraea apista isolate from a patient with cystic fibrosis.</title>
        <authorList>
            <person name="Kenna D.T."/>
            <person name="Turton J.F."/>
        </authorList>
    </citation>
    <scope>NUCLEOTIDE SEQUENCE [LARGE SCALE GENOMIC DNA]</scope>
    <source>
        <strain evidence="2 4">Pa13324</strain>
    </source>
</reference>
<name>A0A0B5FDZ5_9BURK</name>
<dbReference type="PIRSF" id="PIRSF029792">
    <property type="entry name" value="Pro_racemase"/>
    <property type="match status" value="1"/>
</dbReference>
<dbReference type="OrthoDB" id="181267at2"/>
<dbReference type="SFLD" id="SFLDS00028">
    <property type="entry name" value="Proline_Racemase"/>
    <property type="match status" value="1"/>
</dbReference>
<organism evidence="3 5">
    <name type="scientific">Pandoraea apista</name>
    <dbReference type="NCBI Taxonomy" id="93218"/>
    <lineage>
        <taxon>Bacteria</taxon>
        <taxon>Pseudomonadati</taxon>
        <taxon>Pseudomonadota</taxon>
        <taxon>Betaproteobacteria</taxon>
        <taxon>Burkholderiales</taxon>
        <taxon>Burkholderiaceae</taxon>
        <taxon>Pandoraea</taxon>
    </lineage>
</organism>
<dbReference type="RefSeq" id="WP_042114758.1">
    <property type="nucleotide sequence ID" value="NZ_CABPSX010000014.1"/>
</dbReference>
<dbReference type="EMBL" id="CABPSX010000014">
    <property type="protein sequence ID" value="VVG73907.1"/>
    <property type="molecule type" value="Genomic_DNA"/>
</dbReference>
<dbReference type="EMBL" id="RWHX01000055">
    <property type="protein sequence ID" value="RSK76049.1"/>
    <property type="molecule type" value="Genomic_DNA"/>
</dbReference>
<dbReference type="GO" id="GO:0047580">
    <property type="term" value="F:4-hydroxyproline epimerase activity"/>
    <property type="evidence" value="ECO:0007669"/>
    <property type="project" value="TreeGrafter"/>
</dbReference>
<dbReference type="STRING" id="93218.XM39_13950"/>
<dbReference type="SUPFAM" id="SSF54506">
    <property type="entry name" value="Diaminopimelate epimerase-like"/>
    <property type="match status" value="1"/>
</dbReference>
<dbReference type="GeneID" id="47016157"/>
<dbReference type="AlphaFoldDB" id="A0A0B5FDZ5"/>